<dbReference type="Proteomes" id="UP000469440">
    <property type="component" value="Unassembled WGS sequence"/>
</dbReference>
<keyword evidence="1" id="KW-0175">Coiled coil</keyword>
<keyword evidence="4" id="KW-1185">Reference proteome</keyword>
<dbReference type="KEGG" id="cfem:HCR03_00765"/>
<proteinExistence type="predicted"/>
<dbReference type="AlphaFoldDB" id="A0A6N8HXU3"/>
<dbReference type="Gene3D" id="1.20.1500.10">
    <property type="entry name" value="YheA/YmcA-like"/>
    <property type="match status" value="1"/>
</dbReference>
<protein>
    <submittedName>
        <fullName evidence="2">Control of competence regulator ComK, YlbF/YmcA</fullName>
    </submittedName>
    <submittedName>
        <fullName evidence="3">YlbF family regulator</fullName>
    </submittedName>
</protein>
<evidence type="ECO:0000313" key="4">
    <source>
        <dbReference type="Proteomes" id="UP000469440"/>
    </source>
</evidence>
<evidence type="ECO:0000256" key="1">
    <source>
        <dbReference type="SAM" id="Coils"/>
    </source>
</evidence>
<dbReference type="InterPro" id="IPR010368">
    <property type="entry name" value="Com_YlbF"/>
</dbReference>
<dbReference type="RefSeq" id="WP_156990175.1">
    <property type="nucleotide sequence ID" value="NZ_CP060286.1"/>
</dbReference>
<reference evidence="3 5" key="2">
    <citation type="submission" date="2020-08" db="EMBL/GenBank/DDBJ databases">
        <title>The isolate Caproiciproducens sp. 7D4C2 produces n-caproate at mildly acidic conditions from hexoses: genome and rBOX comparison with related strains and chain-elongating bacteria.</title>
        <authorList>
            <person name="Esquivel-Elizondo S."/>
            <person name="Bagci C."/>
            <person name="Temovska M."/>
            <person name="Jeon B.S."/>
            <person name="Bessarab I."/>
            <person name="Williams R.B.H."/>
            <person name="Huson D.H."/>
            <person name="Angenent L.T."/>
        </authorList>
    </citation>
    <scope>NUCLEOTIDE SEQUENCE [LARGE SCALE GENOMIC DNA]</scope>
    <source>
        <strain evidence="3 5">7D4C2</strain>
    </source>
</reference>
<feature type="coiled-coil region" evidence="1">
    <location>
        <begin position="50"/>
        <end position="107"/>
    </location>
</feature>
<dbReference type="EMBL" id="VWXL01000047">
    <property type="protein sequence ID" value="MVB10674.1"/>
    <property type="molecule type" value="Genomic_DNA"/>
</dbReference>
<dbReference type="SUPFAM" id="SSF158622">
    <property type="entry name" value="YheA/YmcA-like"/>
    <property type="match status" value="1"/>
</dbReference>
<evidence type="ECO:0000313" key="5">
    <source>
        <dbReference type="Proteomes" id="UP000515909"/>
    </source>
</evidence>
<dbReference type="InterPro" id="IPR023378">
    <property type="entry name" value="YheA/YmcA-like_dom_sf"/>
</dbReference>
<evidence type="ECO:0000313" key="2">
    <source>
        <dbReference type="EMBL" id="MVB10674.1"/>
    </source>
</evidence>
<name>A0A6N8HXU3_9FIRM</name>
<reference evidence="2 4" key="1">
    <citation type="submission" date="2019-09" db="EMBL/GenBank/DDBJ databases">
        <title>Genome sequence of Clostridium sp. EA1.</title>
        <authorList>
            <person name="Poehlein A."/>
            <person name="Bengelsdorf F.R."/>
            <person name="Daniel R."/>
        </authorList>
    </citation>
    <scope>NUCLEOTIDE SEQUENCE [LARGE SCALE GENOMIC DNA]</scope>
    <source>
        <strain evidence="2 4">EA1</strain>
    </source>
</reference>
<accession>A0A6N8HXU3</accession>
<dbReference type="Proteomes" id="UP000515909">
    <property type="component" value="Chromosome"/>
</dbReference>
<sequence>MDIIQMTRELGKEIQKDERYLKMQLAVQNTDNDGQLQDLIGQYNLKRMALESEAQKQDRDQEKIQAYNQELGGLYETIMKIPNMIAYNEAKAEIDTLLRRVNAIIEQSASGADPETADYVEHSCGGECGSCSGCH</sequence>
<dbReference type="EMBL" id="CP060286">
    <property type="protein sequence ID" value="QNK40894.1"/>
    <property type="molecule type" value="Genomic_DNA"/>
</dbReference>
<accession>A0A7G8TBA3</accession>
<dbReference type="Pfam" id="PF06133">
    <property type="entry name" value="Com_YlbF"/>
    <property type="match status" value="1"/>
</dbReference>
<evidence type="ECO:0000313" key="3">
    <source>
        <dbReference type="EMBL" id="QNK40894.1"/>
    </source>
</evidence>
<organism evidence="2 4">
    <name type="scientific">Caproicibacter fermentans</name>
    <dbReference type="NCBI Taxonomy" id="2576756"/>
    <lineage>
        <taxon>Bacteria</taxon>
        <taxon>Bacillati</taxon>
        <taxon>Bacillota</taxon>
        <taxon>Clostridia</taxon>
        <taxon>Eubacteriales</taxon>
        <taxon>Acutalibacteraceae</taxon>
        <taxon>Caproicibacter</taxon>
    </lineage>
</organism>
<gene>
    <name evidence="2" type="ORF">CAFE_13700</name>
    <name evidence="3" type="ORF">HCR03_00765</name>
</gene>
<dbReference type="OrthoDB" id="1860383at2"/>